<reference evidence="3" key="1">
    <citation type="submission" date="2011-11" db="EMBL/GenBank/DDBJ databases">
        <title>Improved High-Quality Draft sequence of Desulfovibrio sp. U5L.</title>
        <authorList>
            <consortium name="US DOE Joint Genome Institute"/>
            <person name="Lucas S."/>
            <person name="Han J."/>
            <person name="Lapidus A."/>
            <person name="Cheng J.-F."/>
            <person name="Goodwin L."/>
            <person name="Pitluck S."/>
            <person name="Peters L."/>
            <person name="Ovchinnikova G."/>
            <person name="Held B."/>
            <person name="Detter J.C."/>
            <person name="Han C."/>
            <person name="Tapia R."/>
            <person name="Land M."/>
            <person name="Hauser L."/>
            <person name="Kyrpides N."/>
            <person name="Ivanova N."/>
            <person name="Pagani I."/>
            <person name="Gabster J."/>
            <person name="Walker C."/>
            <person name="Stolyar S."/>
            <person name="Stahl D."/>
            <person name="Arkin A."/>
            <person name="Dehal P."/>
            <person name="Hazen T."/>
            <person name="Woyke T."/>
        </authorList>
    </citation>
    <scope>NUCLEOTIDE SEQUENCE [LARGE SCALE GENOMIC DNA]</scope>
    <source>
        <strain evidence="3">U5L</strain>
    </source>
</reference>
<name>I2Q693_9BACT</name>
<dbReference type="OrthoDB" id="5456013at2"/>
<dbReference type="eggNOG" id="ENOG50313TB">
    <property type="taxonomic scope" value="Bacteria"/>
</dbReference>
<accession>I2Q693</accession>
<organism evidence="3">
    <name type="scientific">Desulfovibrio sp. U5L</name>
    <dbReference type="NCBI Taxonomy" id="596152"/>
    <lineage>
        <taxon>Bacteria</taxon>
        <taxon>Pseudomonadati</taxon>
        <taxon>Thermodesulfobacteriota</taxon>
        <taxon>Desulfovibrionia</taxon>
        <taxon>Desulfovibrionales</taxon>
        <taxon>Desulfovibrionaceae</taxon>
        <taxon>Desulfovibrio</taxon>
    </lineage>
</organism>
<evidence type="ECO:0000256" key="1">
    <source>
        <dbReference type="SAM" id="MobiDB-lite"/>
    </source>
</evidence>
<dbReference type="HOGENOM" id="CLU_115765_0_0_7"/>
<evidence type="ECO:0000313" key="3">
    <source>
        <dbReference type="EMBL" id="EIG55299.1"/>
    </source>
</evidence>
<feature type="region of interest" description="Disordered" evidence="1">
    <location>
        <begin position="178"/>
        <end position="201"/>
    </location>
</feature>
<feature type="chain" id="PRO_5003663619" evidence="2">
    <location>
        <begin position="23"/>
        <end position="201"/>
    </location>
</feature>
<keyword evidence="2" id="KW-0732">Signal</keyword>
<proteinExistence type="predicted"/>
<feature type="compositionally biased region" description="Low complexity" evidence="1">
    <location>
        <begin position="180"/>
        <end position="192"/>
    </location>
</feature>
<protein>
    <submittedName>
        <fullName evidence="3">Uncharacterized protein</fullName>
    </submittedName>
</protein>
<feature type="signal peptide" evidence="2">
    <location>
        <begin position="1"/>
        <end position="22"/>
    </location>
</feature>
<evidence type="ECO:0000256" key="2">
    <source>
        <dbReference type="SAM" id="SignalP"/>
    </source>
</evidence>
<dbReference type="EMBL" id="JH600068">
    <property type="protein sequence ID" value="EIG55299.1"/>
    <property type="molecule type" value="Genomic_DNA"/>
</dbReference>
<sequence>MPRSRVLAFLVLALLAAATAWAESPSNLAGITLGDAAKAYKGRIRPAATPLDKAPWLRRQAVVPDKYFAGGYVLVGTCAAPGRVARIKVRYRDGSLEFFRKASGEMLSRYGDPTEYKGELDGRVMGNKWGFSDPWLRPVSLILQRVEGEDPETGAGNTVKLTNWGLLEAERICWEERHAPPAAKAPAKATKPGPDDGYLPR</sequence>
<gene>
    <name evidence="3" type="ORF">DesU5LDRAFT_3680</name>
</gene>
<dbReference type="STRING" id="596152.DesU5LDRAFT_3680"/>
<dbReference type="AlphaFoldDB" id="I2Q693"/>